<keyword evidence="2" id="KW-0472">Membrane</keyword>
<feature type="coiled-coil region" evidence="1">
    <location>
        <begin position="38"/>
        <end position="65"/>
    </location>
</feature>
<sequence>MYESNVTNWKKIIKISILTALFVLITSLVVEVVVMSRYSTAGYEIERLQRRKAQLLEENSQLRSMIIEYQTIDRYKKWAYGSSMRPARKFKYLDIKGDETFANK</sequence>
<evidence type="ECO:0008006" key="4">
    <source>
        <dbReference type="Google" id="ProtNLM"/>
    </source>
</evidence>
<evidence type="ECO:0000256" key="2">
    <source>
        <dbReference type="SAM" id="Phobius"/>
    </source>
</evidence>
<evidence type="ECO:0000256" key="1">
    <source>
        <dbReference type="SAM" id="Coils"/>
    </source>
</evidence>
<keyword evidence="2" id="KW-1133">Transmembrane helix</keyword>
<keyword evidence="2" id="KW-0812">Transmembrane</keyword>
<accession>A0A7C5USS9</accession>
<proteinExistence type="predicted"/>
<dbReference type="EMBL" id="DRVY01000023">
    <property type="protein sequence ID" value="HHR92051.1"/>
    <property type="molecule type" value="Genomic_DNA"/>
</dbReference>
<keyword evidence="1" id="KW-0175">Coiled coil</keyword>
<feature type="transmembrane region" description="Helical" evidence="2">
    <location>
        <begin position="12"/>
        <end position="34"/>
    </location>
</feature>
<protein>
    <recommendedName>
        <fullName evidence="4">Cell division protein FtsL</fullName>
    </recommendedName>
</protein>
<evidence type="ECO:0000313" key="3">
    <source>
        <dbReference type="EMBL" id="HHR92051.1"/>
    </source>
</evidence>
<reference evidence="3" key="1">
    <citation type="journal article" date="2020" name="mSystems">
        <title>Genome- and Community-Level Interaction Insights into Carbon Utilization and Element Cycling Functions of Hydrothermarchaeota in Hydrothermal Sediment.</title>
        <authorList>
            <person name="Zhou Z."/>
            <person name="Liu Y."/>
            <person name="Xu W."/>
            <person name="Pan J."/>
            <person name="Luo Z.H."/>
            <person name="Li M."/>
        </authorList>
    </citation>
    <scope>NUCLEOTIDE SEQUENCE [LARGE SCALE GENOMIC DNA]</scope>
    <source>
        <strain evidence="3">SpSt-1042</strain>
    </source>
</reference>
<dbReference type="AlphaFoldDB" id="A0A7C5USS9"/>
<comment type="caution">
    <text evidence="3">The sequence shown here is derived from an EMBL/GenBank/DDBJ whole genome shotgun (WGS) entry which is preliminary data.</text>
</comment>
<gene>
    <name evidence="3" type="ORF">ENL96_00865</name>
</gene>
<organism evidence="3">
    <name type="scientific">candidate division CPR3 bacterium</name>
    <dbReference type="NCBI Taxonomy" id="2268181"/>
    <lineage>
        <taxon>Bacteria</taxon>
        <taxon>Bacteria division CPR3</taxon>
    </lineage>
</organism>
<name>A0A7C5USS9_UNCC3</name>